<evidence type="ECO:0000259" key="1">
    <source>
        <dbReference type="Pfam" id="PF24864"/>
    </source>
</evidence>
<gene>
    <name evidence="2" type="ORF">EJ04DRAFT_575134</name>
</gene>
<proteinExistence type="predicted"/>
<keyword evidence="3" id="KW-1185">Reference proteome</keyword>
<feature type="domain" description="DUF7730" evidence="1">
    <location>
        <begin position="63"/>
        <end position="251"/>
    </location>
</feature>
<organism evidence="2 3">
    <name type="scientific">Polyplosphaeria fusca</name>
    <dbReference type="NCBI Taxonomy" id="682080"/>
    <lineage>
        <taxon>Eukaryota</taxon>
        <taxon>Fungi</taxon>
        <taxon>Dikarya</taxon>
        <taxon>Ascomycota</taxon>
        <taxon>Pezizomycotina</taxon>
        <taxon>Dothideomycetes</taxon>
        <taxon>Pleosporomycetidae</taxon>
        <taxon>Pleosporales</taxon>
        <taxon>Tetraplosphaeriaceae</taxon>
        <taxon>Polyplosphaeria</taxon>
    </lineage>
</organism>
<dbReference type="AlphaFoldDB" id="A0A9P4R4M3"/>
<comment type="caution">
    <text evidence="2">The sequence shown here is derived from an EMBL/GenBank/DDBJ whole genome shotgun (WGS) entry which is preliminary data.</text>
</comment>
<name>A0A9P4R4M3_9PLEO</name>
<protein>
    <recommendedName>
        <fullName evidence="1">DUF7730 domain-containing protein</fullName>
    </recommendedName>
</protein>
<dbReference type="Pfam" id="PF24864">
    <property type="entry name" value="DUF7730"/>
    <property type="match status" value="1"/>
</dbReference>
<sequence length="321" mass="37815">MEQVGSGLRRLLLDPVRRVYHRTSYWKRKQEKREKARRKAQEKAKREAISCKLASIDPTILKQEELSFLLRFPVEIRDLIWAKVFDMDEIHIANCVMPCGAIRAFRYLEGNDCWMGSCNRRLDCGFGILSVFLSCQQFYWEAIRYFYSRAKFTFHDLQTFLLFRATIRREYFDRITFLRFDARWTTSHFDFPTWLTANYSRAHANALRSTLKEFRHANTADKDELWALTCLMVKKLPSLRIMTVHLSSRVFEYAMKKNLGHPTRSNDELILGPLLDIQGQGVSINVEVDWSAQCPNGKSLSSAFDNFLRVPTRPRFFKVPR</sequence>
<reference evidence="2" key="1">
    <citation type="journal article" date="2020" name="Stud. Mycol.">
        <title>101 Dothideomycetes genomes: a test case for predicting lifestyles and emergence of pathogens.</title>
        <authorList>
            <person name="Haridas S."/>
            <person name="Albert R."/>
            <person name="Binder M."/>
            <person name="Bloem J."/>
            <person name="Labutti K."/>
            <person name="Salamov A."/>
            <person name="Andreopoulos B."/>
            <person name="Baker S."/>
            <person name="Barry K."/>
            <person name="Bills G."/>
            <person name="Bluhm B."/>
            <person name="Cannon C."/>
            <person name="Castanera R."/>
            <person name="Culley D."/>
            <person name="Daum C."/>
            <person name="Ezra D."/>
            <person name="Gonzalez J."/>
            <person name="Henrissat B."/>
            <person name="Kuo A."/>
            <person name="Liang C."/>
            <person name="Lipzen A."/>
            <person name="Lutzoni F."/>
            <person name="Magnuson J."/>
            <person name="Mondo S."/>
            <person name="Nolan M."/>
            <person name="Ohm R."/>
            <person name="Pangilinan J."/>
            <person name="Park H.-J."/>
            <person name="Ramirez L."/>
            <person name="Alfaro M."/>
            <person name="Sun H."/>
            <person name="Tritt A."/>
            <person name="Yoshinaga Y."/>
            <person name="Zwiers L.-H."/>
            <person name="Turgeon B."/>
            <person name="Goodwin S."/>
            <person name="Spatafora J."/>
            <person name="Crous P."/>
            <person name="Grigoriev I."/>
        </authorList>
    </citation>
    <scope>NUCLEOTIDE SEQUENCE</scope>
    <source>
        <strain evidence="2">CBS 125425</strain>
    </source>
</reference>
<evidence type="ECO:0000313" key="2">
    <source>
        <dbReference type="EMBL" id="KAF2736717.1"/>
    </source>
</evidence>
<accession>A0A9P4R4M3</accession>
<dbReference type="Proteomes" id="UP000799444">
    <property type="component" value="Unassembled WGS sequence"/>
</dbReference>
<evidence type="ECO:0000313" key="3">
    <source>
        <dbReference type="Proteomes" id="UP000799444"/>
    </source>
</evidence>
<dbReference type="PANTHER" id="PTHR38790">
    <property type="entry name" value="2EXR DOMAIN-CONTAINING PROTEIN-RELATED"/>
    <property type="match status" value="1"/>
</dbReference>
<dbReference type="EMBL" id="ML996122">
    <property type="protein sequence ID" value="KAF2736717.1"/>
    <property type="molecule type" value="Genomic_DNA"/>
</dbReference>
<dbReference type="InterPro" id="IPR056632">
    <property type="entry name" value="DUF7730"/>
</dbReference>